<dbReference type="Proteomes" id="UP000271291">
    <property type="component" value="Chromosome"/>
</dbReference>
<protein>
    <submittedName>
        <fullName evidence="2">NrdH-redoxin</fullName>
    </submittedName>
</protein>
<dbReference type="InterPro" id="IPR036249">
    <property type="entry name" value="Thioredoxin-like_sf"/>
</dbReference>
<dbReference type="CDD" id="cd02976">
    <property type="entry name" value="NrdH"/>
    <property type="match status" value="1"/>
</dbReference>
<dbReference type="PANTHER" id="PTHR34386">
    <property type="entry name" value="GLUTAREDOXIN"/>
    <property type="match status" value="1"/>
</dbReference>
<keyword evidence="5" id="KW-1185">Reference proteome</keyword>
<dbReference type="PANTHER" id="PTHR34386:SF1">
    <property type="entry name" value="GLUTAREDOXIN-LIKE PROTEIN NRDH"/>
    <property type="match status" value="1"/>
</dbReference>
<evidence type="ECO:0000313" key="2">
    <source>
        <dbReference type="EMBL" id="AZS89272.1"/>
    </source>
</evidence>
<dbReference type="InterPro" id="IPR002109">
    <property type="entry name" value="Glutaredoxin"/>
</dbReference>
<dbReference type="EMBL" id="CP029078">
    <property type="protein sequence ID" value="QCN83886.1"/>
    <property type="molecule type" value="Genomic_DNA"/>
</dbReference>
<organism evidence="2 4">
    <name type="scientific">Streptomyces griseoviridis</name>
    <dbReference type="NCBI Taxonomy" id="45398"/>
    <lineage>
        <taxon>Bacteria</taxon>
        <taxon>Bacillati</taxon>
        <taxon>Actinomycetota</taxon>
        <taxon>Actinomycetes</taxon>
        <taxon>Kitasatosporales</taxon>
        <taxon>Streptomycetaceae</taxon>
        <taxon>Streptomyces</taxon>
    </lineage>
</organism>
<dbReference type="Gene3D" id="3.40.30.10">
    <property type="entry name" value="Glutaredoxin"/>
    <property type="match status" value="1"/>
</dbReference>
<sequence>MERYRDPLVVYWRPGCPFCVKLRLGLRFTRLRYTEVNIWHDPDAASFVRLVADGNETVPTVTVAGHPLVNPSLAELRRAIRTHAPDLLDRPR</sequence>
<dbReference type="PROSITE" id="PS51354">
    <property type="entry name" value="GLUTAREDOXIN_2"/>
    <property type="match status" value="1"/>
</dbReference>
<dbReference type="GO" id="GO:0045454">
    <property type="term" value="P:cell redox homeostasis"/>
    <property type="evidence" value="ECO:0007669"/>
    <property type="project" value="TreeGrafter"/>
</dbReference>
<dbReference type="EMBL" id="CP034687">
    <property type="protein sequence ID" value="AZS89272.1"/>
    <property type="molecule type" value="Genomic_DNA"/>
</dbReference>
<evidence type="ECO:0000313" key="5">
    <source>
        <dbReference type="Proteomes" id="UP000501753"/>
    </source>
</evidence>
<reference evidence="2 4" key="2">
    <citation type="submission" date="2018-12" db="EMBL/GenBank/DDBJ databases">
        <title>Streptomyces griseoviridis F1-27 complete genome.</title>
        <authorList>
            <person name="Mariita R.M."/>
            <person name="Sello J.K."/>
        </authorList>
    </citation>
    <scope>NUCLEOTIDE SEQUENCE [LARGE SCALE GENOMIC DNA]</scope>
    <source>
        <strain evidence="2 4">F1-27</strain>
    </source>
</reference>
<dbReference type="AlphaFoldDB" id="A0A3S9ZNS3"/>
<name>A0A3S9ZNS3_STRGD</name>
<dbReference type="Proteomes" id="UP000501753">
    <property type="component" value="Chromosome"/>
</dbReference>
<dbReference type="OrthoDB" id="8991911at2"/>
<evidence type="ECO:0000313" key="3">
    <source>
        <dbReference type="EMBL" id="QCN83886.1"/>
    </source>
</evidence>
<dbReference type="RefSeq" id="WP_127182042.1">
    <property type="nucleotide sequence ID" value="NZ_CP029078.1"/>
</dbReference>
<dbReference type="Pfam" id="PF00462">
    <property type="entry name" value="Glutaredoxin"/>
    <property type="match status" value="1"/>
</dbReference>
<feature type="domain" description="Glutaredoxin" evidence="1">
    <location>
        <begin position="9"/>
        <end position="66"/>
    </location>
</feature>
<dbReference type="KEGG" id="sgd:ELQ87_37270"/>
<dbReference type="SUPFAM" id="SSF52833">
    <property type="entry name" value="Thioredoxin-like"/>
    <property type="match status" value="1"/>
</dbReference>
<dbReference type="GO" id="GO:0009055">
    <property type="term" value="F:electron transfer activity"/>
    <property type="evidence" value="ECO:0007669"/>
    <property type="project" value="TreeGrafter"/>
</dbReference>
<evidence type="ECO:0000313" key="4">
    <source>
        <dbReference type="Proteomes" id="UP000271291"/>
    </source>
</evidence>
<dbReference type="InterPro" id="IPR051548">
    <property type="entry name" value="Grx-like_ET"/>
</dbReference>
<accession>A0A3S9ZNS3</accession>
<evidence type="ECO:0000259" key="1">
    <source>
        <dbReference type="Pfam" id="PF00462"/>
    </source>
</evidence>
<proteinExistence type="predicted"/>
<gene>
    <name evidence="3" type="ORF">DDJ31_01970</name>
    <name evidence="2" type="ORF">ELQ87_37270</name>
</gene>
<reference evidence="3 5" key="1">
    <citation type="submission" date="2018-04" db="EMBL/GenBank/DDBJ databases">
        <title>Complete genome sequences of Streptomyces griseoviridis K61 and characterization of antagonistic properties of biological control agents.</title>
        <authorList>
            <person name="Mariita R.M."/>
            <person name="Sello J.K."/>
        </authorList>
    </citation>
    <scope>NUCLEOTIDE SEQUENCE [LARGE SCALE GENOMIC DNA]</scope>
    <source>
        <strain evidence="3 5">K61</strain>
    </source>
</reference>